<keyword evidence="4" id="KW-0347">Helicase</keyword>
<dbReference type="InterPro" id="IPR041679">
    <property type="entry name" value="DNA2/NAM7-like_C"/>
</dbReference>
<proteinExistence type="inferred from homology"/>
<evidence type="ECO:0000256" key="3">
    <source>
        <dbReference type="ARBA" id="ARBA00022801"/>
    </source>
</evidence>
<evidence type="ECO:0000256" key="5">
    <source>
        <dbReference type="ARBA" id="ARBA00022840"/>
    </source>
</evidence>
<dbReference type="GO" id="GO:0005524">
    <property type="term" value="F:ATP binding"/>
    <property type="evidence" value="ECO:0007669"/>
    <property type="project" value="UniProtKB-KW"/>
</dbReference>
<dbReference type="PANTHER" id="PTHR43788:SF8">
    <property type="entry name" value="DNA-BINDING PROTEIN SMUBP-2"/>
    <property type="match status" value="1"/>
</dbReference>
<dbReference type="InterPro" id="IPR047187">
    <property type="entry name" value="SF1_C_Upf1"/>
</dbReference>
<evidence type="ECO:0000256" key="7">
    <source>
        <dbReference type="SAM" id="MobiDB-lite"/>
    </source>
</evidence>
<evidence type="ECO:0000259" key="8">
    <source>
        <dbReference type="SMART" id="SM00487"/>
    </source>
</evidence>
<evidence type="ECO:0000256" key="2">
    <source>
        <dbReference type="ARBA" id="ARBA00022741"/>
    </source>
</evidence>
<dbReference type="EMBL" id="KN551219">
    <property type="protein sequence ID" value="KHJ92660.1"/>
    <property type="molecule type" value="Genomic_DNA"/>
</dbReference>
<gene>
    <name evidence="9" type="ORF">OESDEN_07447</name>
</gene>
<comment type="similarity">
    <text evidence="1">Belongs to the DNA2/NAM7 helicase family.</text>
</comment>
<dbReference type="SMART" id="SM00487">
    <property type="entry name" value="DEXDc"/>
    <property type="match status" value="1"/>
</dbReference>
<accession>A0A0B1TBG3</accession>
<comment type="catalytic activity">
    <reaction evidence="6">
        <text>ATP + H2O = ADP + phosphate + H(+)</text>
        <dbReference type="Rhea" id="RHEA:13065"/>
        <dbReference type="ChEBI" id="CHEBI:15377"/>
        <dbReference type="ChEBI" id="CHEBI:15378"/>
        <dbReference type="ChEBI" id="CHEBI:30616"/>
        <dbReference type="ChEBI" id="CHEBI:43474"/>
        <dbReference type="ChEBI" id="CHEBI:456216"/>
        <dbReference type="EC" id="3.6.4.12"/>
    </reaction>
    <physiologicalReaction direction="left-to-right" evidence="6">
        <dbReference type="Rhea" id="RHEA:13066"/>
    </physiologicalReaction>
</comment>
<protein>
    <recommendedName>
        <fullName evidence="8">Helicase ATP-binding domain-containing protein</fullName>
    </recommendedName>
</protein>
<feature type="domain" description="Helicase ATP-binding" evidence="8">
    <location>
        <begin position="438"/>
        <end position="688"/>
    </location>
</feature>
<dbReference type="GO" id="GO:0043139">
    <property type="term" value="F:5'-3' DNA helicase activity"/>
    <property type="evidence" value="ECO:0007669"/>
    <property type="project" value="TreeGrafter"/>
</dbReference>
<keyword evidence="3" id="KW-0378">Hydrolase</keyword>
<dbReference type="GO" id="GO:0016787">
    <property type="term" value="F:hydrolase activity"/>
    <property type="evidence" value="ECO:0007669"/>
    <property type="project" value="UniProtKB-KW"/>
</dbReference>
<organism evidence="9 10">
    <name type="scientific">Oesophagostomum dentatum</name>
    <name type="common">Nodular worm</name>
    <dbReference type="NCBI Taxonomy" id="61180"/>
    <lineage>
        <taxon>Eukaryota</taxon>
        <taxon>Metazoa</taxon>
        <taxon>Ecdysozoa</taxon>
        <taxon>Nematoda</taxon>
        <taxon>Chromadorea</taxon>
        <taxon>Rhabditida</taxon>
        <taxon>Rhabditina</taxon>
        <taxon>Rhabditomorpha</taxon>
        <taxon>Strongyloidea</taxon>
        <taxon>Strongylidae</taxon>
        <taxon>Oesophagostomum</taxon>
    </lineage>
</organism>
<dbReference type="InterPro" id="IPR014001">
    <property type="entry name" value="Helicase_ATP-bd"/>
</dbReference>
<dbReference type="Pfam" id="PF13086">
    <property type="entry name" value="AAA_11"/>
    <property type="match status" value="1"/>
</dbReference>
<evidence type="ECO:0000313" key="10">
    <source>
        <dbReference type="Proteomes" id="UP000053660"/>
    </source>
</evidence>
<keyword evidence="10" id="KW-1185">Reference proteome</keyword>
<dbReference type="Gene3D" id="3.40.50.300">
    <property type="entry name" value="P-loop containing nucleotide triphosphate hydrolases"/>
    <property type="match status" value="2"/>
</dbReference>
<name>A0A0B1TBG3_OESDE</name>
<dbReference type="CDD" id="cd18808">
    <property type="entry name" value="SF1_C_Upf1"/>
    <property type="match status" value="1"/>
</dbReference>
<evidence type="ECO:0000256" key="4">
    <source>
        <dbReference type="ARBA" id="ARBA00022806"/>
    </source>
</evidence>
<feature type="compositionally biased region" description="Low complexity" evidence="7">
    <location>
        <begin position="63"/>
        <end position="80"/>
    </location>
</feature>
<feature type="compositionally biased region" description="Low complexity" evidence="7">
    <location>
        <begin position="43"/>
        <end position="54"/>
    </location>
</feature>
<evidence type="ECO:0000256" key="1">
    <source>
        <dbReference type="ARBA" id="ARBA00007913"/>
    </source>
</evidence>
<sequence>MYALLKSKVSKKEKEEKEKSTPRALVSSGSSPISRVEAGPTRPSQLLKPLSSPPCAKSLQYQGFGSSASRSSRSPFGCSPPKRRLSEFSDRFGYRSYSTLSLSSGPMSDLSGSSGSIDYTTATEAQRPSISQKVHPWAHLVKPRGICFDGFEDSHVDPVVSLDIYRHVPRDLYLNEKFAQTLFPHLSCGGGLPSKLPVIELQTLEDAMSFRQHSAEVMGRVLDGIYPAGEDEDFEKEKTPKDVMPTLLAPKRVDGRRPVLYQIVFLGKEEFAVLEAKDFFTFMPDRLDLHCIVLNDLSVNIQIDKRGFDRDLVSVKDFVWVWTVAPTRDAVGDPQEIFERSSQPRLTAFNSRSAFFFRASQFAFVTPAIRSKEIYGNVLSVQGKWAAEKNRWDRVFGFKAAFEGVPETIRLNDSVCKFLSEIDDDEPRIPRVYTFEAGEIALNEEQLRAIRLGLAGNPVCAVQAVFGSGKSLIAAVMASMLKEEKVVLTAGSNEAVAQIAEIFSAVRELRDIKVLRYVSLDTNWKNRRTTPVDLDEILKNLLRTYGEEIQLEKDREICRKFSKSLSTSLRNREREQFELVETNISPILSDMLRIMFRVRSPDVICLTTSALLNAFSDSGIFAEYKRSFSVLICDEAQLIPEPMFVAMTGRLPEARQIYIGDTRQFSPHAFCDDHMNPVQLGATGILEILLGLPRIPRRTMKTSYTAHPKLNDLLRVISYGNHLKDGVKPEERRLALDCLDFPDPTTPFLFLNVESESETAVSESSYNLVEAEVCKEVVKRFLDQGLKPSDIAIVNFYREQYLRLMEFSQDHGICISTVEAYQNRYSEIVILLTTKAQRVSTSVYAPLEDGNSSSNSEIQTNYAFYDEKVHFPCFLDEQARTAVALSRPRQGLILIGNSNFLRYGEHFRKIIEWAEDFGGVVQIPELHTCLGG</sequence>
<dbReference type="SUPFAM" id="SSF52540">
    <property type="entry name" value="P-loop containing nucleoside triphosphate hydrolases"/>
    <property type="match status" value="1"/>
</dbReference>
<feature type="compositionally biased region" description="Basic and acidic residues" evidence="7">
    <location>
        <begin position="10"/>
        <end position="21"/>
    </location>
</feature>
<dbReference type="PANTHER" id="PTHR43788">
    <property type="entry name" value="DNA2/NAM7 HELICASE FAMILY MEMBER"/>
    <property type="match status" value="1"/>
</dbReference>
<keyword evidence="2" id="KW-0547">Nucleotide-binding</keyword>
<keyword evidence="5" id="KW-0067">ATP-binding</keyword>
<dbReference type="OrthoDB" id="5849403at2759"/>
<dbReference type="InterPro" id="IPR027417">
    <property type="entry name" value="P-loop_NTPase"/>
</dbReference>
<feature type="region of interest" description="Disordered" evidence="7">
    <location>
        <begin position="1"/>
        <end position="82"/>
    </location>
</feature>
<reference evidence="9 10" key="1">
    <citation type="submission" date="2014-03" db="EMBL/GenBank/DDBJ databases">
        <title>Draft genome of the hookworm Oesophagostomum dentatum.</title>
        <authorList>
            <person name="Mitreva M."/>
        </authorList>
    </citation>
    <scope>NUCLEOTIDE SEQUENCE [LARGE SCALE GENOMIC DNA]</scope>
    <source>
        <strain evidence="9 10">OD-Hann</strain>
    </source>
</reference>
<dbReference type="Pfam" id="PF13087">
    <property type="entry name" value="AAA_12"/>
    <property type="match status" value="1"/>
</dbReference>
<dbReference type="InterPro" id="IPR041677">
    <property type="entry name" value="DNA2/NAM7_AAA_11"/>
</dbReference>
<dbReference type="Proteomes" id="UP000053660">
    <property type="component" value="Unassembled WGS sequence"/>
</dbReference>
<evidence type="ECO:0000256" key="6">
    <source>
        <dbReference type="ARBA" id="ARBA00048432"/>
    </source>
</evidence>
<evidence type="ECO:0000313" key="9">
    <source>
        <dbReference type="EMBL" id="KHJ92660.1"/>
    </source>
</evidence>
<dbReference type="AlphaFoldDB" id="A0A0B1TBG3"/>
<dbReference type="InterPro" id="IPR050534">
    <property type="entry name" value="Coronavir_polyprotein_1ab"/>
</dbReference>